<dbReference type="RefSeq" id="XP_022458283.1">
    <property type="nucleotide sequence ID" value="XM_022602482.1"/>
</dbReference>
<dbReference type="EMBL" id="HG793127">
    <property type="protein sequence ID" value="CDK26277.1"/>
    <property type="molecule type" value="Genomic_DNA"/>
</dbReference>
<dbReference type="SUPFAM" id="SSF53474">
    <property type="entry name" value="alpha/beta-Hydrolases"/>
    <property type="match status" value="1"/>
</dbReference>
<evidence type="ECO:0000313" key="2">
    <source>
        <dbReference type="Proteomes" id="UP000019384"/>
    </source>
</evidence>
<dbReference type="AlphaFoldDB" id="W6MMS1"/>
<keyword evidence="2" id="KW-1185">Reference proteome</keyword>
<proteinExistence type="predicted"/>
<dbReference type="OrthoDB" id="10034502at2759"/>
<accession>W6MMS1</accession>
<evidence type="ECO:0008006" key="3">
    <source>
        <dbReference type="Google" id="ProtNLM"/>
    </source>
</evidence>
<name>W6MMS1_9ASCO</name>
<evidence type="ECO:0000313" key="1">
    <source>
        <dbReference type="EMBL" id="CDK26277.1"/>
    </source>
</evidence>
<gene>
    <name evidence="1" type="ORF">KUCA_T00002248001</name>
</gene>
<dbReference type="Proteomes" id="UP000019384">
    <property type="component" value="Unassembled WGS sequence"/>
</dbReference>
<dbReference type="PANTHER" id="PTHR31591:SF1">
    <property type="entry name" value="UPF0613 PROTEIN PB24D3.06C"/>
    <property type="match status" value="1"/>
</dbReference>
<reference evidence="1" key="2">
    <citation type="submission" date="2014-02" db="EMBL/GenBank/DDBJ databases">
        <title>Complete DNA sequence of /Kuraishia capsulata/ illustrates novel genomic features among budding yeasts (/Saccharomycotina/).</title>
        <authorList>
            <person name="Morales L."/>
            <person name="Noel B."/>
            <person name="Porcel B."/>
            <person name="Marcet-Houben M."/>
            <person name="Hullo M-F."/>
            <person name="Sacerdot C."/>
            <person name="Tekaia F."/>
            <person name="Leh-Louis V."/>
            <person name="Despons L."/>
            <person name="Khanna V."/>
            <person name="Aury J-M."/>
            <person name="Barbe V."/>
            <person name="Couloux A."/>
            <person name="Labadie K."/>
            <person name="Pelletier E."/>
            <person name="Souciet J-L."/>
            <person name="Boekhout T."/>
            <person name="Gabaldon T."/>
            <person name="Wincker P."/>
            <person name="Dujon B."/>
        </authorList>
    </citation>
    <scope>NUCLEOTIDE SEQUENCE</scope>
    <source>
        <strain evidence="1">CBS 1993</strain>
    </source>
</reference>
<sequence>MVSYCLTIPRPVLGIVHEYAVRLTAFEFKNSGNQSDKVVVFIGGLTDGLMNVPYLPNLAECLDGIGWTLVQINFSSSYQGWGTGSLMRDADEISQLVAYLRGEKGGSRKKVVLFGHSTGCQDIVQYISKLKPTDPLKQIDGGIIQASISDREAIYMELESQGKGWAELEELNQFAQSYVDEGRSLDVLPKRYSDLFLGAPLNAYRWLSLAKKLGDDDFFSCDLTPEDNQATFGKIDRKLCVLYSEADEYVPSFVDRHKIFEQWRSVTPPEYWSEFSGFIPGALHNIGPGSAPGGVEWALDRTVKFLEQV</sequence>
<dbReference type="InterPro" id="IPR013744">
    <property type="entry name" value="SidJ"/>
</dbReference>
<dbReference type="Pfam" id="PF08538">
    <property type="entry name" value="DUF1749"/>
    <property type="match status" value="1"/>
</dbReference>
<dbReference type="PANTHER" id="PTHR31591">
    <property type="entry name" value="UPF0613 PROTEIN PB24D3.06C"/>
    <property type="match status" value="1"/>
</dbReference>
<dbReference type="Gene3D" id="3.40.50.1820">
    <property type="entry name" value="alpha/beta hydrolase"/>
    <property type="match status" value="1"/>
</dbReference>
<dbReference type="GeneID" id="34519671"/>
<protein>
    <recommendedName>
        <fullName evidence="3">DUF1749-domain-containing protein</fullName>
    </recommendedName>
</protein>
<reference evidence="1" key="1">
    <citation type="submission" date="2013-12" db="EMBL/GenBank/DDBJ databases">
        <authorList>
            <person name="Genoscope - CEA"/>
        </authorList>
    </citation>
    <scope>NUCLEOTIDE SEQUENCE</scope>
    <source>
        <strain evidence="1">CBS 1993</strain>
    </source>
</reference>
<dbReference type="HOGENOM" id="CLU_049633_3_0_1"/>
<dbReference type="InterPro" id="IPR029058">
    <property type="entry name" value="AB_hydrolase_fold"/>
</dbReference>
<organism evidence="1 2">
    <name type="scientific">Kuraishia capsulata CBS 1993</name>
    <dbReference type="NCBI Taxonomy" id="1382522"/>
    <lineage>
        <taxon>Eukaryota</taxon>
        <taxon>Fungi</taxon>
        <taxon>Dikarya</taxon>
        <taxon>Ascomycota</taxon>
        <taxon>Saccharomycotina</taxon>
        <taxon>Pichiomycetes</taxon>
        <taxon>Pichiales</taxon>
        <taxon>Pichiaceae</taxon>
        <taxon>Kuraishia</taxon>
    </lineage>
</organism>